<dbReference type="InterPro" id="IPR051464">
    <property type="entry name" value="Peptidase_M42_aminopept"/>
</dbReference>
<evidence type="ECO:0000256" key="8">
    <source>
        <dbReference type="PIRSR" id="PIRSR001123-2"/>
    </source>
</evidence>
<dbReference type="GeneID" id="4617686"/>
<dbReference type="SUPFAM" id="SSF53187">
    <property type="entry name" value="Zn-dependent exopeptidases"/>
    <property type="match status" value="1"/>
</dbReference>
<evidence type="ECO:0000256" key="4">
    <source>
        <dbReference type="ARBA" id="ARBA00022723"/>
    </source>
</evidence>
<feature type="binding site" evidence="8">
    <location>
        <position position="323"/>
    </location>
    <ligand>
        <name>Zn(2+)</name>
        <dbReference type="ChEBI" id="CHEBI:29105"/>
        <label>2</label>
    </ligand>
</feature>
<keyword evidence="3" id="KW-0645">Protease</keyword>
<dbReference type="GO" id="GO:0008810">
    <property type="term" value="F:cellulase activity"/>
    <property type="evidence" value="ECO:0007669"/>
    <property type="project" value="UniProtKB-EC"/>
</dbReference>
<keyword evidence="4 8" id="KW-0479">Metal-binding</keyword>
<feature type="binding site" evidence="8">
    <location>
        <position position="178"/>
    </location>
    <ligand>
        <name>Zn(2+)</name>
        <dbReference type="ChEBI" id="CHEBI:29105"/>
        <label>1</label>
    </ligand>
</feature>
<dbReference type="AlphaFoldDB" id="A1RUF7"/>
<dbReference type="PIRSF" id="PIRSF001123">
    <property type="entry name" value="PepA_GA"/>
    <property type="match status" value="1"/>
</dbReference>
<keyword evidence="10" id="KW-1185">Reference proteome</keyword>
<dbReference type="InterPro" id="IPR023367">
    <property type="entry name" value="Peptidase_M42_dom2"/>
</dbReference>
<feature type="binding site" evidence="8">
    <location>
        <position position="231"/>
    </location>
    <ligand>
        <name>Zn(2+)</name>
        <dbReference type="ChEBI" id="CHEBI:29105"/>
        <label>1</label>
    </ligand>
</feature>
<dbReference type="EC" id="3.2.1.4" evidence="9"/>
<proteinExistence type="inferred from homology"/>
<dbReference type="HOGENOM" id="CLU_047249_1_0_2"/>
<dbReference type="CDD" id="cd05656">
    <property type="entry name" value="M42_Frv"/>
    <property type="match status" value="1"/>
</dbReference>
<feature type="binding site" evidence="8">
    <location>
        <position position="178"/>
    </location>
    <ligand>
        <name>Zn(2+)</name>
        <dbReference type="ChEBI" id="CHEBI:29105"/>
        <label>2</label>
    </ligand>
</feature>
<evidence type="ECO:0000256" key="2">
    <source>
        <dbReference type="ARBA" id="ARBA00022438"/>
    </source>
</evidence>
<evidence type="ECO:0000313" key="9">
    <source>
        <dbReference type="EMBL" id="ABL88589.1"/>
    </source>
</evidence>
<evidence type="ECO:0000256" key="7">
    <source>
        <dbReference type="PIRSR" id="PIRSR001123-1"/>
    </source>
</evidence>
<keyword evidence="9" id="KW-0326">Glycosidase</keyword>
<dbReference type="OrthoDB" id="30642at2157"/>
<dbReference type="InterPro" id="IPR008007">
    <property type="entry name" value="Peptidase_M42"/>
</dbReference>
<evidence type="ECO:0000256" key="1">
    <source>
        <dbReference type="ARBA" id="ARBA00006272"/>
    </source>
</evidence>
<dbReference type="PANTHER" id="PTHR32481:SF0">
    <property type="entry name" value="AMINOPEPTIDASE YPDE-RELATED"/>
    <property type="match status" value="1"/>
</dbReference>
<organism evidence="9 10">
    <name type="scientific">Pyrobaculum islandicum (strain DSM 4184 / JCM 9189 / GEO3)</name>
    <dbReference type="NCBI Taxonomy" id="384616"/>
    <lineage>
        <taxon>Archaea</taxon>
        <taxon>Thermoproteota</taxon>
        <taxon>Thermoprotei</taxon>
        <taxon>Thermoproteales</taxon>
        <taxon>Thermoproteaceae</taxon>
        <taxon>Pyrobaculum</taxon>
    </lineage>
</organism>
<accession>A1RUF7</accession>
<evidence type="ECO:0000256" key="5">
    <source>
        <dbReference type="ARBA" id="ARBA00022801"/>
    </source>
</evidence>
<dbReference type="eggNOG" id="arCOG01518">
    <property type="taxonomic scope" value="Archaea"/>
</dbReference>
<evidence type="ECO:0000256" key="6">
    <source>
        <dbReference type="PIRNR" id="PIRNR001123"/>
    </source>
</evidence>
<dbReference type="KEGG" id="pis:Pisl_1432"/>
<keyword evidence="2" id="KW-0031">Aminopeptidase</keyword>
<feature type="binding site" evidence="8">
    <location>
        <position position="64"/>
    </location>
    <ligand>
        <name>Zn(2+)</name>
        <dbReference type="ChEBI" id="CHEBI:29105"/>
        <label>1</label>
    </ligand>
</feature>
<feature type="binding site" evidence="8">
    <location>
        <position position="209"/>
    </location>
    <ligand>
        <name>Zn(2+)</name>
        <dbReference type="ChEBI" id="CHEBI:29105"/>
        <label>2</label>
    </ligand>
</feature>
<evidence type="ECO:0000313" key="10">
    <source>
        <dbReference type="Proteomes" id="UP000002595"/>
    </source>
</evidence>
<dbReference type="STRING" id="384616.Pisl_1432"/>
<comment type="similarity">
    <text evidence="1 6">Belongs to the peptidase M42 family.</text>
</comment>
<protein>
    <submittedName>
        <fullName evidence="9">Cellulase</fullName>
        <ecNumber evidence="9">3.2.1.4</ecNumber>
    </submittedName>
</protein>
<dbReference type="RefSeq" id="WP_011763164.1">
    <property type="nucleotide sequence ID" value="NC_008701.1"/>
</dbReference>
<gene>
    <name evidence="9" type="ordered locus">Pisl_1432</name>
</gene>
<keyword evidence="5 9" id="KW-0378">Hydrolase</keyword>
<comment type="cofactor">
    <cofactor evidence="8">
        <name>a divalent metal cation</name>
        <dbReference type="ChEBI" id="CHEBI:60240"/>
    </cofactor>
    <text evidence="8">Binds 2 divalent metal cations per subunit.</text>
</comment>
<dbReference type="Proteomes" id="UP000002595">
    <property type="component" value="Chromosome"/>
</dbReference>
<sequence>MEEFISLLKKLSEARGPSGFEDEVRELVIKEMEPYVDEVTVDRWGNVIGVKRGSSSYRAMVAAHMDEIGLVVDHIDKEGFLRFRPIGGWNEVTLLGQRVWVKTLDGRWVRGVIGVMPPHVTPSGKEREAPEMKDLYIDVGARNREEVEKMGLSVGSVAVLDREFAILNERVVTGKAFDDRVGLAVMLYTLRQLGDLPATLYAVATVQEEVGLRGAQIAAERINPHYAIALDTTIAADVPGVGERLHVTKVGAGPAIKVIDGGRGGLFIAHPGLRDHIVRIAREAGIPHQLEVLYGGTTDAMAIAFRREGVPAAAISIPTRYVHSPVELVDLSDALNASKLLKNVLEKTPPDIIDKFLDRRVK</sequence>
<dbReference type="PANTHER" id="PTHR32481">
    <property type="entry name" value="AMINOPEPTIDASE"/>
    <property type="match status" value="1"/>
</dbReference>
<feature type="active site" description="Proton acceptor" evidence="7">
    <location>
        <position position="208"/>
    </location>
</feature>
<evidence type="ECO:0000256" key="3">
    <source>
        <dbReference type="ARBA" id="ARBA00022670"/>
    </source>
</evidence>
<reference evidence="9" key="1">
    <citation type="submission" date="2006-12" db="EMBL/GenBank/DDBJ databases">
        <title>Complete sequence of Pyrobaculum islandicum DSM 4184.</title>
        <authorList>
            <person name="Copeland A."/>
            <person name="Lucas S."/>
            <person name="Lapidus A."/>
            <person name="Barry K."/>
            <person name="Detter J.C."/>
            <person name="Glavina del Rio T."/>
            <person name="Dalin E."/>
            <person name="Tice H."/>
            <person name="Pitluck S."/>
            <person name="Meincke L."/>
            <person name="Brettin T."/>
            <person name="Bruce D."/>
            <person name="Han C."/>
            <person name="Tapia R."/>
            <person name="Gilna P."/>
            <person name="Schmutz J."/>
            <person name="Larimer F."/>
            <person name="Land M."/>
            <person name="Hauser L."/>
            <person name="Kyrpides N."/>
            <person name="Mikhailova N."/>
            <person name="Cozen A.E."/>
            <person name="Fitz-Gibbon S.T."/>
            <person name="House C.H."/>
            <person name="Saltikov C."/>
            <person name="Lowe T."/>
            <person name="Richardson P."/>
        </authorList>
    </citation>
    <scope>NUCLEOTIDE SEQUENCE [LARGE SCALE GENOMIC DNA]</scope>
    <source>
        <strain evidence="9">DSM 4184</strain>
    </source>
</reference>
<dbReference type="Gene3D" id="3.40.630.10">
    <property type="entry name" value="Zn peptidases"/>
    <property type="match status" value="1"/>
</dbReference>
<dbReference type="Gene3D" id="2.40.30.40">
    <property type="entry name" value="Peptidase M42, domain 2"/>
    <property type="match status" value="1"/>
</dbReference>
<dbReference type="GO" id="GO:0006508">
    <property type="term" value="P:proteolysis"/>
    <property type="evidence" value="ECO:0007669"/>
    <property type="project" value="UniProtKB-KW"/>
</dbReference>
<dbReference type="EMBL" id="CP000504">
    <property type="protein sequence ID" value="ABL88589.1"/>
    <property type="molecule type" value="Genomic_DNA"/>
</dbReference>
<dbReference type="GO" id="GO:0004177">
    <property type="term" value="F:aminopeptidase activity"/>
    <property type="evidence" value="ECO:0007669"/>
    <property type="project" value="UniProtKB-UniRule"/>
</dbReference>
<dbReference type="GO" id="GO:0046872">
    <property type="term" value="F:metal ion binding"/>
    <property type="evidence" value="ECO:0007669"/>
    <property type="project" value="UniProtKB-UniRule"/>
</dbReference>
<name>A1RUF7_PYRIL</name>
<dbReference type="Pfam" id="PF05343">
    <property type="entry name" value="Peptidase_M42"/>
    <property type="match status" value="1"/>
</dbReference>
<dbReference type="SUPFAM" id="SSF101821">
    <property type="entry name" value="Aminopeptidase/glucanase lid domain"/>
    <property type="match status" value="1"/>
</dbReference>